<dbReference type="Proteomes" id="UP000199180">
    <property type="component" value="Unassembled WGS sequence"/>
</dbReference>
<accession>A0A1H9Y6T8</accession>
<gene>
    <name evidence="1" type="ORF">SAMN04489858_10134</name>
</gene>
<evidence type="ECO:0000313" key="1">
    <source>
        <dbReference type="EMBL" id="SES64109.1"/>
    </source>
</evidence>
<proteinExistence type="predicted"/>
<dbReference type="RefSeq" id="WP_245739018.1">
    <property type="nucleotide sequence ID" value="NZ_FOHO01000001.1"/>
</dbReference>
<dbReference type="EMBL" id="FOHO01000001">
    <property type="protein sequence ID" value="SES64109.1"/>
    <property type="molecule type" value="Genomic_DNA"/>
</dbReference>
<evidence type="ECO:0000313" key="2">
    <source>
        <dbReference type="Proteomes" id="UP000199180"/>
    </source>
</evidence>
<dbReference type="STRING" id="364199.SAMN04489858_10134"/>
<name>A0A1H9Y6T8_9RHOB</name>
<evidence type="ECO:0008006" key="3">
    <source>
        <dbReference type="Google" id="ProtNLM"/>
    </source>
</evidence>
<organism evidence="1 2">
    <name type="scientific">Paracoccus homiensis</name>
    <dbReference type="NCBI Taxonomy" id="364199"/>
    <lineage>
        <taxon>Bacteria</taxon>
        <taxon>Pseudomonadati</taxon>
        <taxon>Pseudomonadota</taxon>
        <taxon>Alphaproteobacteria</taxon>
        <taxon>Rhodobacterales</taxon>
        <taxon>Paracoccaceae</taxon>
        <taxon>Paracoccus</taxon>
    </lineage>
</organism>
<dbReference type="AlphaFoldDB" id="A0A1H9Y6T8"/>
<sequence length="237" mass="25543">MPGLKHGLATLLVLWAAPCDAGPWPREQGGHFLSLTVEEDREGNRYGGLYGEYGWGARSTLGYELGRTNVGETSAMIWMQRALDDGQGPNRFVVHAGSGAIWREDQTIPVVQLGAGWGRGFDALLGGGWITAELKVKAAGEMAGTIRVIGNSLVEDYYLTPKFTTKADITIGVRPWDGLMVINQLRLEDRSDAERTAKLASSVVGDLYGPVKLELGTITPLSGPGEQAVKLGAWVEF</sequence>
<reference evidence="1 2" key="1">
    <citation type="submission" date="2016-10" db="EMBL/GenBank/DDBJ databases">
        <authorList>
            <person name="de Groot N.N."/>
        </authorList>
    </citation>
    <scope>NUCLEOTIDE SEQUENCE [LARGE SCALE GENOMIC DNA]</scope>
    <source>
        <strain evidence="1 2">DSM 17862</strain>
    </source>
</reference>
<protein>
    <recommendedName>
        <fullName evidence="3">Copper resistance protein B</fullName>
    </recommendedName>
</protein>
<keyword evidence="2" id="KW-1185">Reference proteome</keyword>